<evidence type="ECO:0000313" key="2">
    <source>
        <dbReference type="EMBL" id="QPP07403.1"/>
    </source>
</evidence>
<dbReference type="EMBL" id="CP048882">
    <property type="protein sequence ID" value="QPP07403.1"/>
    <property type="molecule type" value="Genomic_DNA"/>
</dbReference>
<dbReference type="RefSeq" id="WP_197351192.1">
    <property type="nucleotide sequence ID" value="NZ_CP048882.1"/>
</dbReference>
<keyword evidence="1" id="KW-0732">Signal</keyword>
<keyword evidence="3" id="KW-1185">Reference proteome</keyword>
<protein>
    <recommendedName>
        <fullName evidence="4">Lipoprotein</fullName>
    </recommendedName>
</protein>
<evidence type="ECO:0000313" key="3">
    <source>
        <dbReference type="Proteomes" id="UP000595046"/>
    </source>
</evidence>
<evidence type="ECO:0008006" key="4">
    <source>
        <dbReference type="Google" id="ProtNLM"/>
    </source>
</evidence>
<dbReference type="PROSITE" id="PS51257">
    <property type="entry name" value="PROKAR_LIPOPROTEIN"/>
    <property type="match status" value="1"/>
</dbReference>
<dbReference type="Proteomes" id="UP000595046">
    <property type="component" value="Chromosome"/>
</dbReference>
<evidence type="ECO:0000256" key="1">
    <source>
        <dbReference type="SAM" id="SignalP"/>
    </source>
</evidence>
<proteinExistence type="predicted"/>
<dbReference type="KEGG" id="sbat:G4Z16_14570"/>
<feature type="chain" id="PRO_5038897868" description="Lipoprotein" evidence="1">
    <location>
        <begin position="28"/>
        <end position="179"/>
    </location>
</feature>
<reference evidence="3" key="1">
    <citation type="submission" date="2020-02" db="EMBL/GenBank/DDBJ databases">
        <title>Streptomyces sp. ASO4wet.</title>
        <authorList>
            <person name="Risdian C."/>
            <person name="Landwehr W."/>
            <person name="Schupp P."/>
            <person name="Wink J."/>
        </authorList>
    </citation>
    <scope>NUCLEOTIDE SEQUENCE [LARGE SCALE GENOMIC DNA]</scope>
    <source>
        <strain evidence="3">ASO4wet</strain>
    </source>
</reference>
<accession>A0A7T1WQX7</accession>
<organism evidence="2 3">
    <name type="scientific">Streptomyces bathyalis</name>
    <dbReference type="NCBI Taxonomy" id="2710756"/>
    <lineage>
        <taxon>Bacteria</taxon>
        <taxon>Bacillati</taxon>
        <taxon>Actinomycetota</taxon>
        <taxon>Actinomycetes</taxon>
        <taxon>Kitasatosporales</taxon>
        <taxon>Streptomycetaceae</taxon>
        <taxon>Streptomyces</taxon>
    </lineage>
</organism>
<feature type="signal peptide" evidence="1">
    <location>
        <begin position="1"/>
        <end position="27"/>
    </location>
</feature>
<sequence>MTRPTLARRCIRIAPLLLTALGLGVSATGCVAEAGATTRTEVVAPDSPFLAEVAEQIALPAHAWTAWGTHTARGYTTEAAETVDVEGMRADCENINLNKKLAPDFRSDVFGPGVKGFFYKCQRVAYDTNKYWFTISSADEGQIDKLCDPSTEYPIVHDEQHDTYWIDEPFNCTRRVGPS</sequence>
<gene>
    <name evidence="2" type="ORF">G4Z16_14570</name>
</gene>
<dbReference type="AlphaFoldDB" id="A0A7T1WQX7"/>
<name>A0A7T1WQX7_9ACTN</name>